<protein>
    <recommendedName>
        <fullName evidence="5">Dipeptide epimerase</fullName>
        <ecNumber evidence="5">5.1.1.-</ecNumber>
    </recommendedName>
</protein>
<dbReference type="SUPFAM" id="SSF51604">
    <property type="entry name" value="Enolase C-terminal domain-like"/>
    <property type="match status" value="1"/>
</dbReference>
<feature type="domain" description="Mandelate racemase/muconate lactonizing enzyme C-terminal" evidence="6">
    <location>
        <begin position="135"/>
        <end position="226"/>
    </location>
</feature>
<dbReference type="SFLD" id="SFLDG00180">
    <property type="entry name" value="muconate_cycloisomerase"/>
    <property type="match status" value="1"/>
</dbReference>
<dbReference type="SUPFAM" id="SSF54826">
    <property type="entry name" value="Enolase N-terminal domain-like"/>
    <property type="match status" value="1"/>
</dbReference>
<evidence type="ECO:0000256" key="5">
    <source>
        <dbReference type="RuleBase" id="RU366006"/>
    </source>
</evidence>
<evidence type="ECO:0000313" key="7">
    <source>
        <dbReference type="EMBL" id="WCT12650.1"/>
    </source>
</evidence>
<proteinExistence type="inferred from homology"/>
<keyword evidence="3 5" id="KW-0460">Magnesium</keyword>
<evidence type="ECO:0000256" key="4">
    <source>
        <dbReference type="ARBA" id="ARBA00023235"/>
    </source>
</evidence>
<keyword evidence="4 5" id="KW-0413">Isomerase</keyword>
<dbReference type="Proteomes" id="UP001216139">
    <property type="component" value="Chromosome"/>
</dbReference>
<dbReference type="InterPro" id="IPR034593">
    <property type="entry name" value="DgoD-like"/>
</dbReference>
<comment type="similarity">
    <text evidence="1 5">Belongs to the mandelate racemase/muconate lactonizing enzyme family.</text>
</comment>
<comment type="cofactor">
    <cofactor evidence="5">
        <name>Mg(2+)</name>
        <dbReference type="ChEBI" id="CHEBI:18420"/>
    </cofactor>
    <text evidence="5">Binds 1 Mg(2+) ion per subunit.</text>
</comment>
<accession>A0ABY7T826</accession>
<dbReference type="Gene3D" id="3.30.390.10">
    <property type="entry name" value="Enolase-like, N-terminal domain"/>
    <property type="match status" value="1"/>
</dbReference>
<dbReference type="PANTHER" id="PTHR48080:SF3">
    <property type="entry name" value="ENOLASE SUPERFAMILY MEMBER DDB_G0284701"/>
    <property type="match status" value="1"/>
</dbReference>
<evidence type="ECO:0000256" key="2">
    <source>
        <dbReference type="ARBA" id="ARBA00022723"/>
    </source>
</evidence>
<dbReference type="InterPro" id="IPR029065">
    <property type="entry name" value="Enolase_C-like"/>
</dbReference>
<evidence type="ECO:0000259" key="6">
    <source>
        <dbReference type="SMART" id="SM00922"/>
    </source>
</evidence>
<dbReference type="CDD" id="cd03319">
    <property type="entry name" value="L-Ala-DL-Glu_epimerase"/>
    <property type="match status" value="1"/>
</dbReference>
<evidence type="ECO:0000256" key="3">
    <source>
        <dbReference type="ARBA" id="ARBA00022842"/>
    </source>
</evidence>
<reference evidence="7 8" key="1">
    <citation type="submission" date="2023-02" db="EMBL/GenBank/DDBJ databases">
        <title>Genome sequence of Mucilaginibacter jinjuensis strain KACC 16571.</title>
        <authorList>
            <person name="Kim S."/>
            <person name="Heo J."/>
            <person name="Kwon S.-W."/>
        </authorList>
    </citation>
    <scope>NUCLEOTIDE SEQUENCE [LARGE SCALE GENOMIC DNA]</scope>
    <source>
        <strain evidence="7 8">KACC 16571</strain>
    </source>
</reference>
<dbReference type="Pfam" id="PF02746">
    <property type="entry name" value="MR_MLE_N"/>
    <property type="match status" value="1"/>
</dbReference>
<dbReference type="EC" id="5.1.1.-" evidence="5"/>
<dbReference type="SFLD" id="SFLDS00001">
    <property type="entry name" value="Enolase"/>
    <property type="match status" value="1"/>
</dbReference>
<dbReference type="Gene3D" id="3.20.20.120">
    <property type="entry name" value="Enolase-like C-terminal domain"/>
    <property type="match status" value="1"/>
</dbReference>
<dbReference type="InterPro" id="IPR029017">
    <property type="entry name" value="Enolase-like_N"/>
</dbReference>
<gene>
    <name evidence="7" type="ORF">PQO05_01735</name>
</gene>
<dbReference type="EMBL" id="CP117167">
    <property type="protein sequence ID" value="WCT12650.1"/>
    <property type="molecule type" value="Genomic_DNA"/>
</dbReference>
<name>A0ABY7T826_9SPHI</name>
<keyword evidence="8" id="KW-1185">Reference proteome</keyword>
<sequence>MKLTYRTYELELKHRFTIAKFSRTSTPIILLQIEHEGLTGYGEASMVPYMGENHQSAITYLSKVEMASFSYPFDFESTLNYLDSLAPGQPAIKAAIDMALHDLDGKLQGKPCWQIFGSDPALMPVTSFTVGIDTPEVIREKIKGADNCKVIKVKLGRDSDKELINTIRSITDKPLYVDANQGWTDLQQSLDMTHWLHEHGVVLIEQPMPKTDLDSNAWLTERSPIPIIADEAVQRLDDVAKAEGIYHGINIKLMKSAGIFEAQRMIAKARELNLKILIGCMSETSCATLAAAALAPQCDWADLDGPFLTSNNPFVNPNFADGKWILNNEPGLGLKLI</sequence>
<evidence type="ECO:0000313" key="8">
    <source>
        <dbReference type="Proteomes" id="UP001216139"/>
    </source>
</evidence>
<dbReference type="InterPro" id="IPR013342">
    <property type="entry name" value="Mandelate_racemase_C"/>
</dbReference>
<dbReference type="RefSeq" id="WP_273630914.1">
    <property type="nucleotide sequence ID" value="NZ_CP117167.1"/>
</dbReference>
<dbReference type="InterPro" id="IPR034603">
    <property type="entry name" value="Dipeptide_epimerase"/>
</dbReference>
<dbReference type="InterPro" id="IPR013341">
    <property type="entry name" value="Mandelate_racemase_N_dom"/>
</dbReference>
<keyword evidence="2 5" id="KW-0479">Metal-binding</keyword>
<dbReference type="PANTHER" id="PTHR48080">
    <property type="entry name" value="D-GALACTONATE DEHYDRATASE-RELATED"/>
    <property type="match status" value="1"/>
</dbReference>
<dbReference type="InterPro" id="IPR036849">
    <property type="entry name" value="Enolase-like_C_sf"/>
</dbReference>
<evidence type="ECO:0000256" key="1">
    <source>
        <dbReference type="ARBA" id="ARBA00008031"/>
    </source>
</evidence>
<dbReference type="SMART" id="SM00922">
    <property type="entry name" value="MR_MLE"/>
    <property type="match status" value="1"/>
</dbReference>
<dbReference type="Pfam" id="PF13378">
    <property type="entry name" value="MR_MLE_C"/>
    <property type="match status" value="1"/>
</dbReference>
<organism evidence="7 8">
    <name type="scientific">Mucilaginibacter jinjuensis</name>
    <dbReference type="NCBI Taxonomy" id="1176721"/>
    <lineage>
        <taxon>Bacteria</taxon>
        <taxon>Pseudomonadati</taxon>
        <taxon>Bacteroidota</taxon>
        <taxon>Sphingobacteriia</taxon>
        <taxon>Sphingobacteriales</taxon>
        <taxon>Sphingobacteriaceae</taxon>
        <taxon>Mucilaginibacter</taxon>
    </lineage>
</organism>